<keyword evidence="2" id="KW-1185">Reference proteome</keyword>
<evidence type="ECO:0000313" key="1">
    <source>
        <dbReference type="EMBL" id="KAA5605474.1"/>
    </source>
</evidence>
<gene>
    <name evidence="1" type="ORF">F1188_11300</name>
</gene>
<name>A0A5M6IB01_9PROT</name>
<evidence type="ECO:0000313" key="2">
    <source>
        <dbReference type="Proteomes" id="UP000324065"/>
    </source>
</evidence>
<dbReference type="EMBL" id="VWPJ01000009">
    <property type="protein sequence ID" value="KAA5605474.1"/>
    <property type="molecule type" value="Genomic_DNA"/>
</dbReference>
<dbReference type="Proteomes" id="UP000324065">
    <property type="component" value="Unassembled WGS sequence"/>
</dbReference>
<organism evidence="1 2">
    <name type="scientific">Roseospira marina</name>
    <dbReference type="NCBI Taxonomy" id="140057"/>
    <lineage>
        <taxon>Bacteria</taxon>
        <taxon>Pseudomonadati</taxon>
        <taxon>Pseudomonadota</taxon>
        <taxon>Alphaproteobacteria</taxon>
        <taxon>Rhodospirillales</taxon>
        <taxon>Rhodospirillaceae</taxon>
        <taxon>Roseospira</taxon>
    </lineage>
</organism>
<dbReference type="AlphaFoldDB" id="A0A5M6IB01"/>
<reference evidence="1 2" key="1">
    <citation type="submission" date="2019-09" db="EMBL/GenBank/DDBJ databases">
        <title>Genome sequence of Roseospira marina, one of the more divergent members of the non-sulfur purple photosynthetic bacterial family, the Rhodospirillaceae.</title>
        <authorList>
            <person name="Meyer T."/>
            <person name="Kyndt J."/>
        </authorList>
    </citation>
    <scope>NUCLEOTIDE SEQUENCE [LARGE SCALE GENOMIC DNA]</scope>
    <source>
        <strain evidence="1 2">DSM 15113</strain>
    </source>
</reference>
<proteinExistence type="predicted"/>
<sequence length="90" mass="9976">MTNTPDTESDAAALDQTLRDILRPDIDSFYANNIGVAVRDDEFVLCFGLESIGQGKPYERRVFMTRASAKKLASLLMNYIDLDEGGDSLL</sequence>
<accession>A0A5M6IB01</accession>
<comment type="caution">
    <text evidence="1">The sequence shown here is derived from an EMBL/GenBank/DDBJ whole genome shotgun (WGS) entry which is preliminary data.</text>
</comment>
<dbReference type="RefSeq" id="WP_150062525.1">
    <property type="nucleotide sequence ID" value="NZ_JACHII010000017.1"/>
</dbReference>
<protein>
    <submittedName>
        <fullName evidence="1">Uncharacterized protein</fullName>
    </submittedName>
</protein>